<feature type="compositionally biased region" description="Basic residues" evidence="5">
    <location>
        <begin position="180"/>
        <end position="190"/>
    </location>
</feature>
<dbReference type="InterPro" id="IPR012310">
    <property type="entry name" value="DNA_ligase_ATP-dep_cent"/>
</dbReference>
<dbReference type="PANTHER" id="PTHR45674:SF4">
    <property type="entry name" value="DNA LIGASE 1"/>
    <property type="match status" value="1"/>
</dbReference>
<keyword evidence="8" id="KW-1185">Reference proteome</keyword>
<dbReference type="EC" id="6.5.1.1" evidence="2"/>
<evidence type="ECO:0000256" key="1">
    <source>
        <dbReference type="ARBA" id="ARBA00007572"/>
    </source>
</evidence>
<evidence type="ECO:0000256" key="4">
    <source>
        <dbReference type="ARBA" id="ARBA00034003"/>
    </source>
</evidence>
<dbReference type="InterPro" id="IPR014144">
    <property type="entry name" value="LigD_PE_domain"/>
</dbReference>
<dbReference type="Gene3D" id="3.30.470.30">
    <property type="entry name" value="DNA ligase/mRNA capping enzyme"/>
    <property type="match status" value="1"/>
</dbReference>
<dbReference type="SUPFAM" id="SSF56091">
    <property type="entry name" value="DNA ligase/mRNA capping enzyme, catalytic domain"/>
    <property type="match status" value="1"/>
</dbReference>
<dbReference type="InterPro" id="IPR012340">
    <property type="entry name" value="NA-bd_OB-fold"/>
</dbReference>
<reference evidence="8" key="1">
    <citation type="submission" date="2018-04" db="EMBL/GenBank/DDBJ databases">
        <authorList>
            <person name="Watanabe M."/>
            <person name="Kojima H."/>
        </authorList>
    </citation>
    <scope>NUCLEOTIDE SEQUENCE [LARGE SCALE GENOMIC DNA]</scope>
    <source>
        <strain evidence="8">Dysh456</strain>
    </source>
</reference>
<dbReference type="InterPro" id="IPR014146">
    <property type="entry name" value="LigD_ligase_dom"/>
</dbReference>
<dbReference type="Gene3D" id="3.30.1490.70">
    <property type="match status" value="1"/>
</dbReference>
<dbReference type="Proteomes" id="UP000270530">
    <property type="component" value="Chromosome"/>
</dbReference>
<accession>A0A2Z6E4L8</accession>
<gene>
    <name evidence="7" type="ORF">ALSL_1249</name>
</gene>
<dbReference type="NCBIfam" id="TIGR02779">
    <property type="entry name" value="NHEJ_ligase_lig"/>
    <property type="match status" value="1"/>
</dbReference>
<feature type="region of interest" description="Disordered" evidence="5">
    <location>
        <begin position="1"/>
        <end position="23"/>
    </location>
</feature>
<dbReference type="NCBIfam" id="TIGR02777">
    <property type="entry name" value="LigD_PE_dom"/>
    <property type="match status" value="1"/>
</dbReference>
<dbReference type="GO" id="GO:0003910">
    <property type="term" value="F:DNA ligase (ATP) activity"/>
    <property type="evidence" value="ECO:0007669"/>
    <property type="project" value="UniProtKB-EC"/>
</dbReference>
<feature type="compositionally biased region" description="Basic residues" evidence="5">
    <location>
        <begin position="1"/>
        <end position="11"/>
    </location>
</feature>
<feature type="domain" description="ATP-dependent DNA ligase family profile" evidence="6">
    <location>
        <begin position="323"/>
        <end position="447"/>
    </location>
</feature>
<evidence type="ECO:0000256" key="2">
    <source>
        <dbReference type="ARBA" id="ARBA00012727"/>
    </source>
</evidence>
<evidence type="ECO:0000256" key="5">
    <source>
        <dbReference type="SAM" id="MobiDB-lite"/>
    </source>
</evidence>
<dbReference type="KEGG" id="rbd:ALSL_1249"/>
<dbReference type="InterPro" id="IPR012309">
    <property type="entry name" value="DNA_ligase_ATP-dep_C"/>
</dbReference>
<evidence type="ECO:0000313" key="8">
    <source>
        <dbReference type="Proteomes" id="UP000270530"/>
    </source>
</evidence>
<sequence length="542" mass="60529">MSLREYRRKRHFDQTPEPAGKVAARRHRDPIFVIQLHHASHRHYDFRLELDGVLKSWAVPKGPSLRPGEKRLAVQVEDHPLDYATFEGDIPAGHYGAGHVAIFDHGTWHCEGDPHRQLAEGKLVFTLDGEKLHGEWALVRTAMRGRQPQWLLIKHDDAYAADMEADDFLDEDATDERKSTAKRPTKRTAKHAAAAPPTRRAATKRARKSTATDWQASARALPGARAGMPFGFAPALTMLRPAPPSGEDWLHEIKWDGYRLLVDLENGKARLRSRADLDWTATFPEVARAIEALPVADACLDGELVALDDAGRSDFPALQHAIEQRATADLRYMLFDLPGLAGMDLRGCPLHERKRLLAELVAAAGEGPLGYSEHLVGHGQELFAETRRQGLEGVVSKRIDSTYRSGRSGDWLKAKHAHTDEFVIVGYTPPKGSRTGFGSLLLAARDEKGGWRYVGRVGTGFDQATLDSLQRRLEALARKTPTVALPAKLPFPTRSVQWVTPRLVAEVDFRGWTRDRLLRQASFLRLREDKPADQLEPPEEIG</sequence>
<dbReference type="CDD" id="cd07971">
    <property type="entry name" value="OBF_DNA_ligase_LigD"/>
    <property type="match status" value="1"/>
</dbReference>
<dbReference type="GO" id="GO:0005524">
    <property type="term" value="F:ATP binding"/>
    <property type="evidence" value="ECO:0007669"/>
    <property type="project" value="InterPro"/>
</dbReference>
<evidence type="ECO:0000256" key="3">
    <source>
        <dbReference type="ARBA" id="ARBA00022598"/>
    </source>
</evidence>
<comment type="catalytic activity">
    <reaction evidence="4">
        <text>ATP + (deoxyribonucleotide)n-3'-hydroxyl + 5'-phospho-(deoxyribonucleotide)m = (deoxyribonucleotide)n+m + AMP + diphosphate.</text>
        <dbReference type="EC" id="6.5.1.1"/>
    </reaction>
</comment>
<organism evidence="7 8">
    <name type="scientific">Aerosticca soli</name>
    <dbReference type="NCBI Taxonomy" id="2010829"/>
    <lineage>
        <taxon>Bacteria</taxon>
        <taxon>Pseudomonadati</taxon>
        <taxon>Pseudomonadota</taxon>
        <taxon>Gammaproteobacteria</taxon>
        <taxon>Lysobacterales</taxon>
        <taxon>Rhodanobacteraceae</taxon>
        <taxon>Aerosticca</taxon>
    </lineage>
</organism>
<dbReference type="CDD" id="cd07906">
    <property type="entry name" value="Adenylation_DNA_ligase_LigD_LigC"/>
    <property type="match status" value="1"/>
</dbReference>
<reference evidence="8" key="2">
    <citation type="submission" date="2018-06" db="EMBL/GenBank/DDBJ databases">
        <title>Genome sequence of Rhodanobacteraceae bacterium strain Dysh456.</title>
        <authorList>
            <person name="Fukui M."/>
        </authorList>
    </citation>
    <scope>NUCLEOTIDE SEQUENCE [LARGE SCALE GENOMIC DNA]</scope>
    <source>
        <strain evidence="8">Dysh456</strain>
    </source>
</reference>
<dbReference type="PROSITE" id="PS50160">
    <property type="entry name" value="DNA_LIGASE_A3"/>
    <property type="match status" value="1"/>
</dbReference>
<dbReference type="EMBL" id="AP018560">
    <property type="protein sequence ID" value="BBD79907.1"/>
    <property type="molecule type" value="Genomic_DNA"/>
</dbReference>
<dbReference type="SUPFAM" id="SSF50249">
    <property type="entry name" value="Nucleic acid-binding proteins"/>
    <property type="match status" value="1"/>
</dbReference>
<protein>
    <recommendedName>
        <fullName evidence="2">DNA ligase (ATP)</fullName>
        <ecNumber evidence="2">6.5.1.1</ecNumber>
    </recommendedName>
</protein>
<dbReference type="Pfam" id="PF01068">
    <property type="entry name" value="DNA_ligase_A_M"/>
    <property type="match status" value="1"/>
</dbReference>
<dbReference type="GO" id="GO:0006310">
    <property type="term" value="P:DNA recombination"/>
    <property type="evidence" value="ECO:0007669"/>
    <property type="project" value="InterPro"/>
</dbReference>
<feature type="region of interest" description="Disordered" evidence="5">
    <location>
        <begin position="170"/>
        <end position="214"/>
    </location>
</feature>
<dbReference type="GO" id="GO:0006281">
    <property type="term" value="P:DNA repair"/>
    <property type="evidence" value="ECO:0007669"/>
    <property type="project" value="InterPro"/>
</dbReference>
<dbReference type="Pfam" id="PF13298">
    <property type="entry name" value="LigD_N"/>
    <property type="match status" value="1"/>
</dbReference>
<dbReference type="InterPro" id="IPR050191">
    <property type="entry name" value="ATP-dep_DNA_ligase"/>
</dbReference>
<evidence type="ECO:0000259" key="6">
    <source>
        <dbReference type="PROSITE" id="PS50160"/>
    </source>
</evidence>
<name>A0A2Z6E4L8_9GAMM</name>
<proteinExistence type="inferred from homology"/>
<keyword evidence="3 7" id="KW-0436">Ligase</keyword>
<comment type="similarity">
    <text evidence="1">Belongs to the ATP-dependent DNA ligase family.</text>
</comment>
<dbReference type="Gene3D" id="2.40.50.140">
    <property type="entry name" value="Nucleic acid-binding proteins"/>
    <property type="match status" value="1"/>
</dbReference>
<dbReference type="AlphaFoldDB" id="A0A2Z6E4L8"/>
<dbReference type="Pfam" id="PF04679">
    <property type="entry name" value="DNA_ligase_A_C"/>
    <property type="match status" value="1"/>
</dbReference>
<feature type="compositionally biased region" description="Low complexity" evidence="5">
    <location>
        <begin position="191"/>
        <end position="200"/>
    </location>
</feature>
<dbReference type="PANTHER" id="PTHR45674">
    <property type="entry name" value="DNA LIGASE 1/3 FAMILY MEMBER"/>
    <property type="match status" value="1"/>
</dbReference>
<evidence type="ECO:0000313" key="7">
    <source>
        <dbReference type="EMBL" id="BBD79907.1"/>
    </source>
</evidence>